<comment type="caution">
    <text evidence="7">The sequence shown here is derived from an EMBL/GenBank/DDBJ whole genome shotgun (WGS) entry which is preliminary data.</text>
</comment>
<dbReference type="EMBL" id="CAXKWB010148568">
    <property type="protein sequence ID" value="CAL4247647.1"/>
    <property type="molecule type" value="Genomic_DNA"/>
</dbReference>
<gene>
    <name evidence="7" type="ORF">MNOR_LOCUS41323</name>
</gene>
<evidence type="ECO:0000256" key="4">
    <source>
        <dbReference type="ARBA" id="ARBA00022989"/>
    </source>
</evidence>
<keyword evidence="4 6" id="KW-1133">Transmembrane helix</keyword>
<keyword evidence="3 6" id="KW-0812">Transmembrane</keyword>
<feature type="transmembrane region" description="Helical" evidence="6">
    <location>
        <begin position="156"/>
        <end position="173"/>
    </location>
</feature>
<evidence type="ECO:0000256" key="2">
    <source>
        <dbReference type="ARBA" id="ARBA00013977"/>
    </source>
</evidence>
<evidence type="ECO:0000256" key="5">
    <source>
        <dbReference type="ARBA" id="ARBA00023136"/>
    </source>
</evidence>
<feature type="transmembrane region" description="Helical" evidence="6">
    <location>
        <begin position="219"/>
        <end position="245"/>
    </location>
</feature>
<dbReference type="InterPro" id="IPR026572">
    <property type="entry name" value="TMEM267"/>
</dbReference>
<feature type="transmembrane region" description="Helical" evidence="6">
    <location>
        <begin position="7"/>
        <end position="29"/>
    </location>
</feature>
<sequence>MHNVLKLYLVPELFYGHCLLINGMFYQYLNVCFLSFNILHHSNPPEVFIHAAHIYLTSSDSQKSMNLFIFMIPAILVFLCFLEKNKTIFMISAIFDFLKNSTRKKKKKYGSNVVLNVACNVVLAFCLSAFPDIDHILSDLVLYLQGHRTQYWQRSWLHYSLPPLIICFVLWFSGRIWHKINFIQVGYLILICVIGHHIRDAVHHGLWFQPLHSLPPFSTLLYIILTLILPAIVSLSSKLLLNFVFVKSLRTQGYKYMPVSVV</sequence>
<dbReference type="AlphaFoldDB" id="A0AAV2SWT2"/>
<feature type="transmembrane region" description="Helical" evidence="6">
    <location>
        <begin position="180"/>
        <end position="199"/>
    </location>
</feature>
<keyword evidence="5 6" id="KW-0472">Membrane</keyword>
<evidence type="ECO:0000313" key="8">
    <source>
        <dbReference type="Proteomes" id="UP001497623"/>
    </source>
</evidence>
<evidence type="ECO:0000256" key="3">
    <source>
        <dbReference type="ARBA" id="ARBA00022692"/>
    </source>
</evidence>
<evidence type="ECO:0000256" key="1">
    <source>
        <dbReference type="ARBA" id="ARBA00004141"/>
    </source>
</evidence>
<dbReference type="Proteomes" id="UP001497623">
    <property type="component" value="Unassembled WGS sequence"/>
</dbReference>
<reference evidence="7 8" key="1">
    <citation type="submission" date="2024-05" db="EMBL/GenBank/DDBJ databases">
        <authorList>
            <person name="Wallberg A."/>
        </authorList>
    </citation>
    <scope>NUCLEOTIDE SEQUENCE [LARGE SCALE GENOMIC DNA]</scope>
</reference>
<proteinExistence type="predicted"/>
<feature type="non-terminal residue" evidence="7">
    <location>
        <position position="262"/>
    </location>
</feature>
<feature type="transmembrane region" description="Helical" evidence="6">
    <location>
        <begin position="109"/>
        <end position="130"/>
    </location>
</feature>
<dbReference type="GO" id="GO:0016020">
    <property type="term" value="C:membrane"/>
    <property type="evidence" value="ECO:0007669"/>
    <property type="project" value="UniProtKB-SubCell"/>
</dbReference>
<organism evidence="7 8">
    <name type="scientific">Meganyctiphanes norvegica</name>
    <name type="common">Northern krill</name>
    <name type="synonym">Thysanopoda norvegica</name>
    <dbReference type="NCBI Taxonomy" id="48144"/>
    <lineage>
        <taxon>Eukaryota</taxon>
        <taxon>Metazoa</taxon>
        <taxon>Ecdysozoa</taxon>
        <taxon>Arthropoda</taxon>
        <taxon>Crustacea</taxon>
        <taxon>Multicrustacea</taxon>
        <taxon>Malacostraca</taxon>
        <taxon>Eumalacostraca</taxon>
        <taxon>Eucarida</taxon>
        <taxon>Euphausiacea</taxon>
        <taxon>Euphausiidae</taxon>
        <taxon>Meganyctiphanes</taxon>
    </lineage>
</organism>
<feature type="transmembrane region" description="Helical" evidence="6">
    <location>
        <begin position="65"/>
        <end position="82"/>
    </location>
</feature>
<accession>A0AAV2SWT2</accession>
<dbReference type="PANTHER" id="PTHR13628:SF1">
    <property type="entry name" value="TRANSMEMBRANE PROTEIN 267"/>
    <property type="match status" value="1"/>
</dbReference>
<protein>
    <recommendedName>
        <fullName evidence="2">Transmembrane protein 267</fullName>
    </recommendedName>
</protein>
<dbReference type="PANTHER" id="PTHR13628">
    <property type="entry name" value="TRANSMEMBRANE PROTEIN 267"/>
    <property type="match status" value="1"/>
</dbReference>
<evidence type="ECO:0000313" key="7">
    <source>
        <dbReference type="EMBL" id="CAL4247647.1"/>
    </source>
</evidence>
<comment type="subcellular location">
    <subcellularLocation>
        <location evidence="1">Membrane</location>
        <topology evidence="1">Multi-pass membrane protein</topology>
    </subcellularLocation>
</comment>
<keyword evidence="8" id="KW-1185">Reference proteome</keyword>
<evidence type="ECO:0000256" key="6">
    <source>
        <dbReference type="SAM" id="Phobius"/>
    </source>
</evidence>
<name>A0AAV2SWT2_MEGNR</name>